<organism evidence="2 3">
    <name type="scientific">Kibdelosporangium lantanae</name>
    <dbReference type="NCBI Taxonomy" id="1497396"/>
    <lineage>
        <taxon>Bacteria</taxon>
        <taxon>Bacillati</taxon>
        <taxon>Actinomycetota</taxon>
        <taxon>Actinomycetes</taxon>
        <taxon>Pseudonocardiales</taxon>
        <taxon>Pseudonocardiaceae</taxon>
        <taxon>Kibdelosporangium</taxon>
    </lineage>
</organism>
<evidence type="ECO:0000313" key="2">
    <source>
        <dbReference type="EMBL" id="MFD1044606.1"/>
    </source>
</evidence>
<gene>
    <name evidence="2" type="ORF">ACFQ1S_02850</name>
</gene>
<name>A0ABW3M3P5_9PSEU</name>
<accession>A0ABW3M3P5</accession>
<evidence type="ECO:0000256" key="1">
    <source>
        <dbReference type="SAM" id="Phobius"/>
    </source>
</evidence>
<keyword evidence="1" id="KW-1133">Transmembrane helix</keyword>
<proteinExistence type="predicted"/>
<protein>
    <recommendedName>
        <fullName evidence="4">DUF2530 domain-containing protein</fullName>
    </recommendedName>
</protein>
<evidence type="ECO:0008006" key="4">
    <source>
        <dbReference type="Google" id="ProtNLM"/>
    </source>
</evidence>
<feature type="transmembrane region" description="Helical" evidence="1">
    <location>
        <begin position="33"/>
        <end position="55"/>
    </location>
</feature>
<comment type="caution">
    <text evidence="2">The sequence shown here is derived from an EMBL/GenBank/DDBJ whole genome shotgun (WGS) entry which is preliminary data.</text>
</comment>
<evidence type="ECO:0000313" key="3">
    <source>
        <dbReference type="Proteomes" id="UP001597045"/>
    </source>
</evidence>
<keyword evidence="3" id="KW-1185">Reference proteome</keyword>
<dbReference type="Proteomes" id="UP001597045">
    <property type="component" value="Unassembled WGS sequence"/>
</dbReference>
<feature type="non-terminal residue" evidence="2">
    <location>
        <position position="62"/>
    </location>
</feature>
<keyword evidence="1" id="KW-0472">Membrane</keyword>
<dbReference type="EMBL" id="JBHTIS010000086">
    <property type="protein sequence ID" value="MFD1044606.1"/>
    <property type="molecule type" value="Genomic_DNA"/>
</dbReference>
<reference evidence="3" key="1">
    <citation type="journal article" date="2019" name="Int. J. Syst. Evol. Microbiol.">
        <title>The Global Catalogue of Microorganisms (GCM) 10K type strain sequencing project: providing services to taxonomists for standard genome sequencing and annotation.</title>
        <authorList>
            <consortium name="The Broad Institute Genomics Platform"/>
            <consortium name="The Broad Institute Genome Sequencing Center for Infectious Disease"/>
            <person name="Wu L."/>
            <person name="Ma J."/>
        </authorList>
    </citation>
    <scope>NUCLEOTIDE SEQUENCE [LARGE SCALE GENOMIC DNA]</scope>
    <source>
        <strain evidence="3">JCM 31486</strain>
    </source>
</reference>
<sequence>MPIRMLTVLGGLGVVGVCCLVWAIVHTQPPSLPIVLGLMTGVVGLAVVPWIRIAARRLRGER</sequence>
<keyword evidence="1" id="KW-0812">Transmembrane</keyword>